<dbReference type="SUPFAM" id="SSF52210">
    <property type="entry name" value="Succinyl-CoA synthetase domains"/>
    <property type="match status" value="2"/>
</dbReference>
<name>A0A370NWX9_9BURK</name>
<evidence type="ECO:0000256" key="5">
    <source>
        <dbReference type="PROSITE-ProRule" id="PRU00409"/>
    </source>
</evidence>
<dbReference type="PANTHER" id="PTHR43334:SF1">
    <property type="entry name" value="3-HYDROXYPROPIONATE--COA LIGASE [ADP-FORMING]"/>
    <property type="match status" value="1"/>
</dbReference>
<dbReference type="SUPFAM" id="SSF51735">
    <property type="entry name" value="NAD(P)-binding Rossmann-fold domains"/>
    <property type="match status" value="1"/>
</dbReference>
<dbReference type="FunFam" id="3.30.1490.20:FF:000020">
    <property type="entry name" value="Protein lysine acetyltransferase"/>
    <property type="match status" value="1"/>
</dbReference>
<dbReference type="PANTHER" id="PTHR43334">
    <property type="entry name" value="ACETATE--COA LIGASE [ADP-FORMING]"/>
    <property type="match status" value="1"/>
</dbReference>
<dbReference type="InterPro" id="IPR011761">
    <property type="entry name" value="ATP-grasp"/>
</dbReference>
<dbReference type="Pfam" id="PF13607">
    <property type="entry name" value="Succ_CoA_lig"/>
    <property type="match status" value="1"/>
</dbReference>
<protein>
    <submittedName>
        <fullName evidence="7">CoA-binding protein</fullName>
    </submittedName>
</protein>
<dbReference type="EMBL" id="QKWJ01000011">
    <property type="protein sequence ID" value="RDK10110.1"/>
    <property type="molecule type" value="Genomic_DNA"/>
</dbReference>
<keyword evidence="8" id="KW-1185">Reference proteome</keyword>
<dbReference type="Pfam" id="PF13549">
    <property type="entry name" value="ATP-grasp_5"/>
    <property type="match status" value="1"/>
</dbReference>
<dbReference type="Proteomes" id="UP000255165">
    <property type="component" value="Unassembled WGS sequence"/>
</dbReference>
<evidence type="ECO:0000256" key="1">
    <source>
        <dbReference type="ARBA" id="ARBA00022598"/>
    </source>
</evidence>
<reference evidence="8" key="1">
    <citation type="submission" date="2018-06" db="EMBL/GenBank/DDBJ databases">
        <authorList>
            <person name="Feng T."/>
            <person name="Jeon C.O."/>
        </authorList>
    </citation>
    <scope>NUCLEOTIDE SEQUENCE [LARGE SCALE GENOMIC DNA]</scope>
    <source>
        <strain evidence="8">S23</strain>
    </source>
</reference>
<dbReference type="InterPro" id="IPR003781">
    <property type="entry name" value="CoA-bd"/>
</dbReference>
<dbReference type="Gene3D" id="3.40.50.261">
    <property type="entry name" value="Succinyl-CoA synthetase domains"/>
    <property type="match status" value="2"/>
</dbReference>
<dbReference type="Pfam" id="PF13380">
    <property type="entry name" value="CoA_binding_2"/>
    <property type="match status" value="1"/>
</dbReference>
<sequence>MQNATAPRPQTKASLERLFNPRSIALVGATERSIWSTAAYDNLMRFGFSGKLHFINPKGGTFFGAPAATSCAATGEEIDAALLMVPESKMAEVFDDLEQAGVCGSVILSAGFAEVGESGADRQRRMADAARAAGIRILGPNCLGFANFVASTPIWTTPLRRPMANPNVALVSQSGSVASQLEQFAYQQRVGLTHMISTGNEADIDVADAIEYLARLPEPKAIALFLESVRNPARFIDAVKAAGAAGKQVVVLKVGSSEAAARAAQAHTGSLVGDDRVFDAMCRQVGISRVHSMEELVVTADLFARLGPVRGKGLAVSAMSGGLCEIVTDQAEAGGIPIPQLAEQTTGALRETLPALATPANPLDLTGAAMLQPELISRTLATLAGDASVGILGFMFEAPLKEDKRGAARMFIKHVGEGFKTTGKPCLMMSSTFSAVNADARALTEECGVVYSGGGVRHCLSAIGHLLRRGEWEARQTRAAVVAASAQVAGGRPATERQVLDYLAAQGVPVVPASIVDSADEAVRVAASLGEPVALKILSPDIAHKTEVGGVVLNVRGNDAVRTAYDRIMASVSAARPEARISGVIVSPMRTTGVELFVGTLHDPQWGPAIVVGLGGVFVEALKDTSMRLLPISEQDALAMFDELRGRALLDGFRGAAAVDRQALARVVVDIGQAALALGPDLVSLEINPLLADGVRIEALDGLTEWSTVNEQA</sequence>
<keyword evidence="3 5" id="KW-0067">ATP-binding</keyword>
<dbReference type="InterPro" id="IPR032875">
    <property type="entry name" value="Succ_CoA_lig_flav_dom"/>
</dbReference>
<dbReference type="InterPro" id="IPR016102">
    <property type="entry name" value="Succinyl-CoA_synth-like"/>
</dbReference>
<evidence type="ECO:0000313" key="8">
    <source>
        <dbReference type="Proteomes" id="UP000255165"/>
    </source>
</evidence>
<keyword evidence="2 5" id="KW-0547">Nucleotide-binding</keyword>
<dbReference type="Gene3D" id="3.30.1490.20">
    <property type="entry name" value="ATP-grasp fold, A domain"/>
    <property type="match status" value="1"/>
</dbReference>
<accession>A0A370NWX9</accession>
<dbReference type="SUPFAM" id="SSF56059">
    <property type="entry name" value="Glutathione synthetase ATP-binding domain-like"/>
    <property type="match status" value="1"/>
</dbReference>
<comment type="caution">
    <text evidence="7">The sequence shown here is derived from an EMBL/GenBank/DDBJ whole genome shotgun (WGS) entry which is preliminary data.</text>
</comment>
<dbReference type="SMART" id="SM00881">
    <property type="entry name" value="CoA_binding"/>
    <property type="match status" value="1"/>
</dbReference>
<keyword evidence="1" id="KW-0436">Ligase</keyword>
<feature type="domain" description="ATP-grasp" evidence="6">
    <location>
        <begin position="500"/>
        <end position="536"/>
    </location>
</feature>
<dbReference type="InterPro" id="IPR013815">
    <property type="entry name" value="ATP_grasp_subdomain_1"/>
</dbReference>
<dbReference type="AlphaFoldDB" id="A0A370NWX9"/>
<dbReference type="GO" id="GO:0005524">
    <property type="term" value="F:ATP binding"/>
    <property type="evidence" value="ECO:0007669"/>
    <property type="project" value="UniProtKB-UniRule"/>
</dbReference>
<evidence type="ECO:0000256" key="4">
    <source>
        <dbReference type="ARBA" id="ARBA00060888"/>
    </source>
</evidence>
<evidence type="ECO:0000259" key="6">
    <source>
        <dbReference type="PROSITE" id="PS50975"/>
    </source>
</evidence>
<evidence type="ECO:0000256" key="2">
    <source>
        <dbReference type="ARBA" id="ARBA00022741"/>
    </source>
</evidence>
<dbReference type="Gene3D" id="3.30.470.20">
    <property type="entry name" value="ATP-grasp fold, B domain"/>
    <property type="match status" value="1"/>
</dbReference>
<evidence type="ECO:0000256" key="3">
    <source>
        <dbReference type="ARBA" id="ARBA00022840"/>
    </source>
</evidence>
<dbReference type="RefSeq" id="WP_115015564.1">
    <property type="nucleotide sequence ID" value="NZ_QKWJ01000011.1"/>
</dbReference>
<dbReference type="GO" id="GO:0016874">
    <property type="term" value="F:ligase activity"/>
    <property type="evidence" value="ECO:0007669"/>
    <property type="project" value="UniProtKB-KW"/>
</dbReference>
<dbReference type="InterPro" id="IPR051538">
    <property type="entry name" value="Acyl-CoA_Synth/Transferase"/>
</dbReference>
<organism evidence="7 8">
    <name type="scientific">Cupriavidus lacunae</name>
    <dbReference type="NCBI Taxonomy" id="2666307"/>
    <lineage>
        <taxon>Bacteria</taxon>
        <taxon>Pseudomonadati</taxon>
        <taxon>Pseudomonadota</taxon>
        <taxon>Betaproteobacteria</taxon>
        <taxon>Burkholderiales</taxon>
        <taxon>Burkholderiaceae</taxon>
        <taxon>Cupriavidus</taxon>
    </lineage>
</organism>
<comment type="similarity">
    <text evidence="4">In the N-terminal section; belongs to the acetate CoA ligase alpha subunit family.</text>
</comment>
<dbReference type="Gene3D" id="3.40.50.720">
    <property type="entry name" value="NAD(P)-binding Rossmann-like Domain"/>
    <property type="match status" value="1"/>
</dbReference>
<dbReference type="InterPro" id="IPR036291">
    <property type="entry name" value="NAD(P)-bd_dom_sf"/>
</dbReference>
<proteinExistence type="inferred from homology"/>
<dbReference type="GO" id="GO:0046872">
    <property type="term" value="F:metal ion binding"/>
    <property type="evidence" value="ECO:0007669"/>
    <property type="project" value="InterPro"/>
</dbReference>
<dbReference type="PROSITE" id="PS50975">
    <property type="entry name" value="ATP_GRASP"/>
    <property type="match status" value="1"/>
</dbReference>
<evidence type="ECO:0000313" key="7">
    <source>
        <dbReference type="EMBL" id="RDK10110.1"/>
    </source>
</evidence>
<gene>
    <name evidence="7" type="ORF">DN412_12130</name>
</gene>